<dbReference type="InterPro" id="IPR045499">
    <property type="entry name" value="DUF6492"/>
</dbReference>
<sequence length="301" mass="33686">MTLAILTPSYAPDFDSFSALHRSVLEFTDPAVLHYVVVPDEDVPLFATLRSSRMVLVGYRALLPRTFVSTAWFAHAVARIPRVPRGARFIAVNTRRPWPPLRGWLLQQIVKLSMAMRAECDTVLVIDSDAQLIRPVAEATFSSGAAVRFYRKPAAITAEMTGHVEWHAAARRMLGVAPDGPPPYADPIGSLISWDPDVVRLCTARLAGVSGRAWETAVSREWEFSEYVLYGEYLAEFGTERQLSFVADRTLCHSHWDPRPLDLERAAEFVESIHPDDIAVHVQSNSHTPPEVLRFIRSAVQ</sequence>
<protein>
    <submittedName>
        <fullName evidence="1">Uncharacterized protein</fullName>
    </submittedName>
</protein>
<dbReference type="Pfam" id="PF20102">
    <property type="entry name" value="DUF6492"/>
    <property type="match status" value="1"/>
</dbReference>
<accession>A0ABV2QSE0</accession>
<reference evidence="1 2" key="1">
    <citation type="submission" date="2024-06" db="EMBL/GenBank/DDBJ databases">
        <title>Sorghum-associated microbial communities from plants grown in Nebraska, USA.</title>
        <authorList>
            <person name="Schachtman D."/>
        </authorList>
    </citation>
    <scope>NUCLEOTIDE SEQUENCE [LARGE SCALE GENOMIC DNA]</scope>
    <source>
        <strain evidence="1 2">2857</strain>
    </source>
</reference>
<dbReference type="Proteomes" id="UP001549257">
    <property type="component" value="Unassembled WGS sequence"/>
</dbReference>
<dbReference type="RefSeq" id="WP_354026141.1">
    <property type="nucleotide sequence ID" value="NZ_JBEPSJ010000005.1"/>
</dbReference>
<evidence type="ECO:0000313" key="1">
    <source>
        <dbReference type="EMBL" id="MET4583981.1"/>
    </source>
</evidence>
<dbReference type="EMBL" id="JBEPSJ010000005">
    <property type="protein sequence ID" value="MET4583981.1"/>
    <property type="molecule type" value="Genomic_DNA"/>
</dbReference>
<proteinExistence type="predicted"/>
<comment type="caution">
    <text evidence="1">The sequence shown here is derived from an EMBL/GenBank/DDBJ whole genome shotgun (WGS) entry which is preliminary data.</text>
</comment>
<name>A0ABV2QSE0_9MICO</name>
<keyword evidence="2" id="KW-1185">Reference proteome</keyword>
<evidence type="ECO:0000313" key="2">
    <source>
        <dbReference type="Proteomes" id="UP001549257"/>
    </source>
</evidence>
<gene>
    <name evidence="1" type="ORF">ABIE21_003512</name>
</gene>
<organism evidence="1 2">
    <name type="scientific">Conyzicola nivalis</name>
    <dbReference type="NCBI Taxonomy" id="1477021"/>
    <lineage>
        <taxon>Bacteria</taxon>
        <taxon>Bacillati</taxon>
        <taxon>Actinomycetota</taxon>
        <taxon>Actinomycetes</taxon>
        <taxon>Micrococcales</taxon>
        <taxon>Microbacteriaceae</taxon>
        <taxon>Conyzicola</taxon>
    </lineage>
</organism>